<dbReference type="Proteomes" id="UP001152747">
    <property type="component" value="Unassembled WGS sequence"/>
</dbReference>
<evidence type="ECO:0000313" key="1">
    <source>
        <dbReference type="EMBL" id="CAI5439446.1"/>
    </source>
</evidence>
<sequence>MWLSKKKRHLSRLLYLKKRFQKTNRIMKRSAPWGDNNKRARKIRRLENVLNPFNERGELREVEGMFSIGTTYQRIYRQIRNILFAKSV</sequence>
<dbReference type="AlphaFoldDB" id="A0A9P1MUM2"/>
<comment type="caution">
    <text evidence="1">The sequence shown here is derived from an EMBL/GenBank/DDBJ whole genome shotgun (WGS) entry which is preliminary data.</text>
</comment>
<proteinExistence type="predicted"/>
<evidence type="ECO:0000313" key="2">
    <source>
        <dbReference type="Proteomes" id="UP001152747"/>
    </source>
</evidence>
<keyword evidence="2" id="KW-1185">Reference proteome</keyword>
<organism evidence="1 2">
    <name type="scientific">Caenorhabditis angaria</name>
    <dbReference type="NCBI Taxonomy" id="860376"/>
    <lineage>
        <taxon>Eukaryota</taxon>
        <taxon>Metazoa</taxon>
        <taxon>Ecdysozoa</taxon>
        <taxon>Nematoda</taxon>
        <taxon>Chromadorea</taxon>
        <taxon>Rhabditida</taxon>
        <taxon>Rhabditina</taxon>
        <taxon>Rhabditomorpha</taxon>
        <taxon>Rhabditoidea</taxon>
        <taxon>Rhabditidae</taxon>
        <taxon>Peloderinae</taxon>
        <taxon>Caenorhabditis</taxon>
    </lineage>
</organism>
<accession>A0A9P1MUM2</accession>
<gene>
    <name evidence="1" type="ORF">CAMP_LOCUS2083</name>
</gene>
<dbReference type="EMBL" id="CANHGI010000001">
    <property type="protein sequence ID" value="CAI5439446.1"/>
    <property type="molecule type" value="Genomic_DNA"/>
</dbReference>
<reference evidence="1" key="1">
    <citation type="submission" date="2022-11" db="EMBL/GenBank/DDBJ databases">
        <authorList>
            <person name="Kikuchi T."/>
        </authorList>
    </citation>
    <scope>NUCLEOTIDE SEQUENCE</scope>
    <source>
        <strain evidence="1">PS1010</strain>
    </source>
</reference>
<protein>
    <submittedName>
        <fullName evidence="1">Uncharacterized protein</fullName>
    </submittedName>
</protein>
<name>A0A9P1MUM2_9PELO</name>